<keyword evidence="4" id="KW-1185">Reference proteome</keyword>
<gene>
    <name evidence="1" type="ORF">KVP70_20520</name>
    <name evidence="2" type="ORF">L1274_001419</name>
</gene>
<proteinExistence type="predicted"/>
<dbReference type="Proteomes" id="UP001155901">
    <property type="component" value="Unassembled WGS sequence"/>
</dbReference>
<reference evidence="2" key="2">
    <citation type="submission" date="2022-03" db="EMBL/GenBank/DDBJ databases">
        <title>Genome Encyclopedia of Bacteria and Archaea VI: Functional Genomics of Type Strains.</title>
        <authorList>
            <person name="Whitman W."/>
        </authorList>
    </citation>
    <scope>NUCLEOTIDE SEQUENCE</scope>
    <source>
        <strain evidence="2">HSC-15S17</strain>
    </source>
</reference>
<evidence type="ECO:0000313" key="4">
    <source>
        <dbReference type="Proteomes" id="UP001162889"/>
    </source>
</evidence>
<sequence length="46" mass="5369">MDVFRREGMVVGYSNTMASGPEKILDSDQKLPREQLLVFLIWVRSR</sequence>
<dbReference type="RefSeq" id="WP_217944028.1">
    <property type="nucleotide sequence ID" value="NZ_JAHTGR010000011.1"/>
</dbReference>
<evidence type="ECO:0000313" key="3">
    <source>
        <dbReference type="Proteomes" id="UP001155901"/>
    </source>
</evidence>
<evidence type="ECO:0000313" key="1">
    <source>
        <dbReference type="EMBL" id="MBV6323323.1"/>
    </source>
</evidence>
<dbReference type="AlphaFoldDB" id="A0AA41L300"/>
<dbReference type="EMBL" id="JALJZU010000002">
    <property type="protein sequence ID" value="MCP2007726.1"/>
    <property type="molecule type" value="Genomic_DNA"/>
</dbReference>
<protein>
    <submittedName>
        <fullName evidence="1">Uncharacterized protein</fullName>
    </submittedName>
</protein>
<dbReference type="Proteomes" id="UP001162889">
    <property type="component" value="Unassembled WGS sequence"/>
</dbReference>
<reference evidence="1" key="1">
    <citation type="submission" date="2021-07" db="EMBL/GenBank/DDBJ databases">
        <title>Characterization of violacein-producing bacteria and related species.</title>
        <authorList>
            <person name="Wilson H.S."/>
            <person name="De Leon M.E."/>
        </authorList>
    </citation>
    <scope>NUCLEOTIDE SEQUENCE</scope>
    <source>
        <strain evidence="1">HSC-15S17</strain>
    </source>
</reference>
<accession>A0AA41L300</accession>
<name>A0AA41L300_9BURK</name>
<organism evidence="1 3">
    <name type="scientific">Duganella violaceipulchra</name>
    <dbReference type="NCBI Taxonomy" id="2849652"/>
    <lineage>
        <taxon>Bacteria</taxon>
        <taxon>Pseudomonadati</taxon>
        <taxon>Pseudomonadota</taxon>
        <taxon>Betaproteobacteria</taxon>
        <taxon>Burkholderiales</taxon>
        <taxon>Oxalobacteraceae</taxon>
        <taxon>Telluria group</taxon>
        <taxon>Duganella</taxon>
    </lineage>
</organism>
<comment type="caution">
    <text evidence="1">The sequence shown here is derived from an EMBL/GenBank/DDBJ whole genome shotgun (WGS) entry which is preliminary data.</text>
</comment>
<evidence type="ECO:0000313" key="2">
    <source>
        <dbReference type="EMBL" id="MCP2007726.1"/>
    </source>
</evidence>
<dbReference type="EMBL" id="JAHTGR010000011">
    <property type="protein sequence ID" value="MBV6323323.1"/>
    <property type="molecule type" value="Genomic_DNA"/>
</dbReference>